<keyword evidence="1" id="KW-0812">Transmembrane</keyword>
<evidence type="ECO:0000256" key="1">
    <source>
        <dbReference type="SAM" id="Phobius"/>
    </source>
</evidence>
<evidence type="ECO:0000313" key="3">
    <source>
        <dbReference type="Proteomes" id="UP000050816"/>
    </source>
</evidence>
<gene>
    <name evidence="2" type="ORF">FC43_GL000698</name>
</gene>
<proteinExistence type="predicted"/>
<dbReference type="Proteomes" id="UP000050816">
    <property type="component" value="Unassembled WGS sequence"/>
</dbReference>
<dbReference type="RefSeq" id="WP_056953828.1">
    <property type="nucleotide sequence ID" value="NZ_AZFK01000016.1"/>
</dbReference>
<accession>A0A0R1UKC5</accession>
<feature type="transmembrane region" description="Helical" evidence="1">
    <location>
        <begin position="138"/>
        <end position="164"/>
    </location>
</feature>
<dbReference type="AlphaFoldDB" id="A0A0R1UKC5"/>
<keyword evidence="1" id="KW-1133">Transmembrane helix</keyword>
<dbReference type="PATRIC" id="fig|1423760.3.peg.719"/>
<reference evidence="2 3" key="1">
    <citation type="journal article" date="2015" name="Genome Announc.">
        <title>Expanding the biotechnology potential of lactobacilli through comparative genomics of 213 strains and associated genera.</title>
        <authorList>
            <person name="Sun Z."/>
            <person name="Harris H.M."/>
            <person name="McCann A."/>
            <person name="Guo C."/>
            <person name="Argimon S."/>
            <person name="Zhang W."/>
            <person name="Yang X."/>
            <person name="Jeffery I.B."/>
            <person name="Cooney J.C."/>
            <person name="Kagawa T.F."/>
            <person name="Liu W."/>
            <person name="Song Y."/>
            <person name="Salvetti E."/>
            <person name="Wrobel A."/>
            <person name="Rasinkangas P."/>
            <person name="Parkhill J."/>
            <person name="Rea M.C."/>
            <person name="O'Sullivan O."/>
            <person name="Ritari J."/>
            <person name="Douillard F.P."/>
            <person name="Paul Ross R."/>
            <person name="Yang R."/>
            <person name="Briner A.E."/>
            <person name="Felis G.E."/>
            <person name="de Vos W.M."/>
            <person name="Barrangou R."/>
            <person name="Klaenhammer T.R."/>
            <person name="Caufield P.W."/>
            <person name="Cui Y."/>
            <person name="Zhang H."/>
            <person name="O'Toole P.W."/>
        </authorList>
    </citation>
    <scope>NUCLEOTIDE SEQUENCE [LARGE SCALE GENOMIC DNA]</scope>
    <source>
        <strain evidence="2 3">DSM 15946</strain>
    </source>
</reference>
<organism evidence="2 3">
    <name type="scientific">Limosilactobacillus ingluviei DSM 15946</name>
    <dbReference type="NCBI Taxonomy" id="1423760"/>
    <lineage>
        <taxon>Bacteria</taxon>
        <taxon>Bacillati</taxon>
        <taxon>Bacillota</taxon>
        <taxon>Bacilli</taxon>
        <taxon>Lactobacillales</taxon>
        <taxon>Lactobacillaceae</taxon>
        <taxon>Limosilactobacillus</taxon>
    </lineage>
</organism>
<protein>
    <submittedName>
        <fullName evidence="2">Uncharacterized protein</fullName>
    </submittedName>
</protein>
<feature type="transmembrane region" description="Helical" evidence="1">
    <location>
        <begin position="68"/>
        <end position="87"/>
    </location>
</feature>
<name>A0A0R1UKC5_9LACO</name>
<sequence>MTITWLLLVIMVAVGIIAERRKKERFAFFKALLLLAFLVVLSTLFFIIAIILFYFFSTAVLKMAMGSLFVLYGLIIILAGIFLFVVLKGVARWQPLSNTVLTLIEYYIQWSLIYATIYQLIFDNLLKTLQIVKNVSALTTISSNVVLVAVLSSFIASWLGIILYKFTKEKI</sequence>
<feature type="transmembrane region" description="Helical" evidence="1">
    <location>
        <begin position="28"/>
        <end position="56"/>
    </location>
</feature>
<feature type="transmembrane region" description="Helical" evidence="1">
    <location>
        <begin position="107"/>
        <end position="126"/>
    </location>
</feature>
<dbReference type="EMBL" id="AZFK01000016">
    <property type="protein sequence ID" value="KRL91731.1"/>
    <property type="molecule type" value="Genomic_DNA"/>
</dbReference>
<keyword evidence="1" id="KW-0472">Membrane</keyword>
<comment type="caution">
    <text evidence="2">The sequence shown here is derived from an EMBL/GenBank/DDBJ whole genome shotgun (WGS) entry which is preliminary data.</text>
</comment>
<evidence type="ECO:0000313" key="2">
    <source>
        <dbReference type="EMBL" id="KRL91731.1"/>
    </source>
</evidence>